<dbReference type="AlphaFoldDB" id="A0A2A4B2Z4"/>
<dbReference type="Pfam" id="PF04820">
    <property type="entry name" value="Trp_halogenase"/>
    <property type="match status" value="1"/>
</dbReference>
<dbReference type="EMBL" id="NWMW01000002">
    <property type="protein sequence ID" value="PCD02427.1"/>
    <property type="molecule type" value="Genomic_DNA"/>
</dbReference>
<protein>
    <recommendedName>
        <fullName evidence="3">Tryptophan halogenase</fullName>
    </recommendedName>
</protein>
<sequence>MGSIRAPPPPILPGWVARWRRSMPISRRASPRCRTMPPRSGCTRVQRMPPEVPPRVILVGDGTAALLAAAALARMLPPGHLIWLAPLTPPAPIDHCARLWPVAEAFHARIGLRPEALAAAGAHRHSGERFERWPGPTPWDLPADAELIEQPQLDAWLADRRRPLAPAPDPAAPPTRIDPDAYARLLGAHVARLGVERRAVPHLGIERRSDGGIARLVADGHGVEADWVVDVSAGLSPAPLRPAPTATGLIAIGTAPREPQTRLRAAAFGWIGGGMAGFAPGTDPAAARRRFRTEAAVEPRAIAPVAQGRRTGWAANVVSLGPAAFVPDPVARLDLALVQSGLLRLSTMLPAGAPLGVEIAEANRRGESEHDAAADYARALTTIDREGAFWTAAAALPVSPMLARRLDLFARRGRLPPVEDDPVPPGQWRAVLAGLGHAPARPDPLARAGLAA</sequence>
<dbReference type="Proteomes" id="UP000218366">
    <property type="component" value="Unassembled WGS sequence"/>
</dbReference>
<proteinExistence type="predicted"/>
<evidence type="ECO:0000313" key="2">
    <source>
        <dbReference type="Proteomes" id="UP000218366"/>
    </source>
</evidence>
<gene>
    <name evidence="1" type="ORF">COC42_13460</name>
</gene>
<reference evidence="1 2" key="1">
    <citation type="submission" date="2017-09" db="EMBL/GenBank/DDBJ databases">
        <title>Sphingomonas spermidinifaciens 9NM-10, whole genome shotgun sequence.</title>
        <authorList>
            <person name="Feng G."/>
            <person name="Zhu H."/>
        </authorList>
    </citation>
    <scope>NUCLEOTIDE SEQUENCE [LARGE SCALE GENOMIC DNA]</scope>
    <source>
        <strain evidence="1 2">9NM-10</strain>
    </source>
</reference>
<dbReference type="OrthoDB" id="462203at2"/>
<keyword evidence="2" id="KW-1185">Reference proteome</keyword>
<evidence type="ECO:0008006" key="3">
    <source>
        <dbReference type="Google" id="ProtNLM"/>
    </source>
</evidence>
<dbReference type="InterPro" id="IPR036188">
    <property type="entry name" value="FAD/NAD-bd_sf"/>
</dbReference>
<comment type="caution">
    <text evidence="1">The sequence shown here is derived from an EMBL/GenBank/DDBJ whole genome shotgun (WGS) entry which is preliminary data.</text>
</comment>
<dbReference type="InterPro" id="IPR006905">
    <property type="entry name" value="Flavin_halogenase"/>
</dbReference>
<evidence type="ECO:0000313" key="1">
    <source>
        <dbReference type="EMBL" id="PCD02427.1"/>
    </source>
</evidence>
<dbReference type="Gene3D" id="3.50.50.60">
    <property type="entry name" value="FAD/NAD(P)-binding domain"/>
    <property type="match status" value="2"/>
</dbReference>
<accession>A0A2A4B2Z4</accession>
<organism evidence="1 2">
    <name type="scientific">Sphingomonas spermidinifaciens</name>
    <dbReference type="NCBI Taxonomy" id="1141889"/>
    <lineage>
        <taxon>Bacteria</taxon>
        <taxon>Pseudomonadati</taxon>
        <taxon>Pseudomonadota</taxon>
        <taxon>Alphaproteobacteria</taxon>
        <taxon>Sphingomonadales</taxon>
        <taxon>Sphingomonadaceae</taxon>
        <taxon>Sphingomonas</taxon>
    </lineage>
</organism>
<name>A0A2A4B2Z4_9SPHN</name>
<dbReference type="GO" id="GO:0004497">
    <property type="term" value="F:monooxygenase activity"/>
    <property type="evidence" value="ECO:0007669"/>
    <property type="project" value="InterPro"/>
</dbReference>